<protein>
    <submittedName>
        <fullName evidence="2">Uncharacterized protein</fullName>
    </submittedName>
</protein>
<reference evidence="2 3" key="1">
    <citation type="submission" date="2020-06" db="EMBL/GenBank/DDBJ databases">
        <authorList>
            <person name="Li R."/>
            <person name="Bekaert M."/>
        </authorList>
    </citation>
    <scope>NUCLEOTIDE SEQUENCE [LARGE SCALE GENOMIC DNA]</scope>
    <source>
        <strain evidence="3">wild</strain>
    </source>
</reference>
<feature type="region of interest" description="Disordered" evidence="1">
    <location>
        <begin position="174"/>
        <end position="194"/>
    </location>
</feature>
<name>A0A6J8ALQ9_MYTCO</name>
<evidence type="ECO:0000256" key="1">
    <source>
        <dbReference type="SAM" id="MobiDB-lite"/>
    </source>
</evidence>
<gene>
    <name evidence="2" type="ORF">MCOR_8985</name>
</gene>
<keyword evidence="3" id="KW-1185">Reference proteome</keyword>
<proteinExistence type="predicted"/>
<evidence type="ECO:0000313" key="2">
    <source>
        <dbReference type="EMBL" id="CAC5369995.1"/>
    </source>
</evidence>
<dbReference type="Proteomes" id="UP000507470">
    <property type="component" value="Unassembled WGS sequence"/>
</dbReference>
<dbReference type="OrthoDB" id="6753017at2759"/>
<dbReference type="EMBL" id="CACVKT020001643">
    <property type="protein sequence ID" value="CAC5369995.1"/>
    <property type="molecule type" value="Genomic_DNA"/>
</dbReference>
<accession>A0A6J8ALQ9</accession>
<dbReference type="AlphaFoldDB" id="A0A6J8ALQ9"/>
<evidence type="ECO:0000313" key="3">
    <source>
        <dbReference type="Proteomes" id="UP000507470"/>
    </source>
</evidence>
<organism evidence="2 3">
    <name type="scientific">Mytilus coruscus</name>
    <name type="common">Sea mussel</name>
    <dbReference type="NCBI Taxonomy" id="42192"/>
    <lineage>
        <taxon>Eukaryota</taxon>
        <taxon>Metazoa</taxon>
        <taxon>Spiralia</taxon>
        <taxon>Lophotrochozoa</taxon>
        <taxon>Mollusca</taxon>
        <taxon>Bivalvia</taxon>
        <taxon>Autobranchia</taxon>
        <taxon>Pteriomorphia</taxon>
        <taxon>Mytilida</taxon>
        <taxon>Mytiloidea</taxon>
        <taxon>Mytilidae</taxon>
        <taxon>Mytilinae</taxon>
        <taxon>Mytilus</taxon>
    </lineage>
</organism>
<sequence length="194" mass="21707">MNGKHVVRRSDRFWAGLSTDLVIEQVLMRSVKSTGGLTRGRGMGEIQRALWLLSIPTLAEYNHAMQQLTGTGYKTSDQHIENSKTRMERDNKDSNLLTEFLTDRNPFTNDNTLRNIETGMVADSDAKADEAKTVGDKITESIAGNLVSEISFKKKDQIVIRLEYLSTATSRSSANVSTTNSSRTRITKQYSRTV</sequence>